<evidence type="ECO:0000256" key="2">
    <source>
        <dbReference type="ARBA" id="ARBA00009539"/>
    </source>
</evidence>
<dbReference type="CDD" id="cd00209">
    <property type="entry name" value="DHFR"/>
    <property type="match status" value="1"/>
</dbReference>
<comment type="similarity">
    <text evidence="2 8">Belongs to the dihydrofolate reductase family.</text>
</comment>
<name>A0A974WJT9_9BACT</name>
<dbReference type="EMBL" id="CP070608">
    <property type="protein sequence ID" value="QSE99274.1"/>
    <property type="molecule type" value="Genomic_DNA"/>
</dbReference>
<dbReference type="KEGG" id="fuv:JR347_09355"/>
<evidence type="ECO:0000256" key="8">
    <source>
        <dbReference type="PIRNR" id="PIRNR000194"/>
    </source>
</evidence>
<keyword evidence="6 8" id="KW-0560">Oxidoreductase</keyword>
<organism evidence="10 11">
    <name type="scientific">Fulvivirga lutea</name>
    <dbReference type="NCBI Taxonomy" id="2810512"/>
    <lineage>
        <taxon>Bacteria</taxon>
        <taxon>Pseudomonadati</taxon>
        <taxon>Bacteroidota</taxon>
        <taxon>Cytophagia</taxon>
        <taxon>Cytophagales</taxon>
        <taxon>Fulvivirgaceae</taxon>
        <taxon>Fulvivirga</taxon>
    </lineage>
</organism>
<evidence type="ECO:0000256" key="3">
    <source>
        <dbReference type="ARBA" id="ARBA00012856"/>
    </source>
</evidence>
<dbReference type="GO" id="GO:0005829">
    <property type="term" value="C:cytosol"/>
    <property type="evidence" value="ECO:0007669"/>
    <property type="project" value="TreeGrafter"/>
</dbReference>
<feature type="domain" description="DHFR" evidence="9">
    <location>
        <begin position="2"/>
        <end position="165"/>
    </location>
</feature>
<dbReference type="PIRSF" id="PIRSF000194">
    <property type="entry name" value="DHFR"/>
    <property type="match status" value="1"/>
</dbReference>
<comment type="pathway">
    <text evidence="1 8">Cofactor biosynthesis; tetrahydrofolate biosynthesis; 5,6,7,8-tetrahydrofolate from 7,8-dihydrofolate: step 1/1.</text>
</comment>
<dbReference type="FunFam" id="3.40.430.10:FF:000001">
    <property type="entry name" value="Dihydrofolate reductase"/>
    <property type="match status" value="1"/>
</dbReference>
<dbReference type="GO" id="GO:0046654">
    <property type="term" value="P:tetrahydrofolate biosynthetic process"/>
    <property type="evidence" value="ECO:0007669"/>
    <property type="project" value="InterPro"/>
</dbReference>
<dbReference type="AlphaFoldDB" id="A0A974WJT9"/>
<evidence type="ECO:0000256" key="1">
    <source>
        <dbReference type="ARBA" id="ARBA00004903"/>
    </source>
</evidence>
<comment type="catalytic activity">
    <reaction evidence="8">
        <text>(6S)-5,6,7,8-tetrahydrofolate + NADP(+) = 7,8-dihydrofolate + NADPH + H(+)</text>
        <dbReference type="Rhea" id="RHEA:15009"/>
        <dbReference type="ChEBI" id="CHEBI:15378"/>
        <dbReference type="ChEBI" id="CHEBI:57451"/>
        <dbReference type="ChEBI" id="CHEBI:57453"/>
        <dbReference type="ChEBI" id="CHEBI:57783"/>
        <dbReference type="ChEBI" id="CHEBI:58349"/>
        <dbReference type="EC" id="1.5.1.3"/>
    </reaction>
</comment>
<dbReference type="InterPro" id="IPR024072">
    <property type="entry name" value="DHFR-like_dom_sf"/>
</dbReference>
<evidence type="ECO:0000256" key="7">
    <source>
        <dbReference type="ARBA" id="ARBA00025067"/>
    </source>
</evidence>
<proteinExistence type="inferred from homology"/>
<evidence type="ECO:0000313" key="10">
    <source>
        <dbReference type="EMBL" id="QSE99274.1"/>
    </source>
</evidence>
<dbReference type="GO" id="GO:0070401">
    <property type="term" value="F:NADP+ binding"/>
    <property type="evidence" value="ECO:0007669"/>
    <property type="project" value="UniProtKB-ARBA"/>
</dbReference>
<dbReference type="GO" id="GO:0006730">
    <property type="term" value="P:one-carbon metabolic process"/>
    <property type="evidence" value="ECO:0007669"/>
    <property type="project" value="UniProtKB-KW"/>
</dbReference>
<dbReference type="GO" id="GO:0046452">
    <property type="term" value="P:dihydrofolate metabolic process"/>
    <property type="evidence" value="ECO:0007669"/>
    <property type="project" value="TreeGrafter"/>
</dbReference>
<dbReference type="InterPro" id="IPR012259">
    <property type="entry name" value="DHFR"/>
</dbReference>
<keyword evidence="11" id="KW-1185">Reference proteome</keyword>
<dbReference type="Pfam" id="PF00186">
    <property type="entry name" value="DHFR_1"/>
    <property type="match status" value="1"/>
</dbReference>
<dbReference type="EC" id="1.5.1.3" evidence="3 8"/>
<evidence type="ECO:0000256" key="4">
    <source>
        <dbReference type="ARBA" id="ARBA00022563"/>
    </source>
</evidence>
<evidence type="ECO:0000256" key="6">
    <source>
        <dbReference type="ARBA" id="ARBA00023002"/>
    </source>
</evidence>
<dbReference type="PANTHER" id="PTHR48069">
    <property type="entry name" value="DIHYDROFOLATE REDUCTASE"/>
    <property type="match status" value="1"/>
</dbReference>
<dbReference type="Gene3D" id="3.40.430.10">
    <property type="entry name" value="Dihydrofolate Reductase, subunit A"/>
    <property type="match status" value="1"/>
</dbReference>
<evidence type="ECO:0000256" key="5">
    <source>
        <dbReference type="ARBA" id="ARBA00022857"/>
    </source>
</evidence>
<dbReference type="GO" id="GO:0046655">
    <property type="term" value="P:folic acid metabolic process"/>
    <property type="evidence" value="ECO:0007669"/>
    <property type="project" value="TreeGrafter"/>
</dbReference>
<dbReference type="RefSeq" id="WP_205723785.1">
    <property type="nucleotide sequence ID" value="NZ_CP070608.1"/>
</dbReference>
<dbReference type="PANTHER" id="PTHR48069:SF3">
    <property type="entry name" value="DIHYDROFOLATE REDUCTASE"/>
    <property type="match status" value="1"/>
</dbReference>
<dbReference type="Proteomes" id="UP000662783">
    <property type="component" value="Chromosome"/>
</dbReference>
<sequence length="169" mass="19442">MKISMIAAVAENRVIGKDNDLVWRLPDDMKFFMTKTTGHHVIMGRKNFESLPPKFSPLPNRTNIVVTRQKSLTIDGAEVVNSLEEALEIARKNGENEAFIIGGGEIYKLGLSVADTMYITEIKESFDGDAYFPKYDTSEWVEIDRKNHPTDEKHKHEFDFVTYERKNDR</sequence>
<reference evidence="10" key="1">
    <citation type="submission" date="2021-02" db="EMBL/GenBank/DDBJ databases">
        <title>Fulvivirga sp. S481 isolated from sea water.</title>
        <authorList>
            <person name="Bae S.S."/>
            <person name="Baek K."/>
        </authorList>
    </citation>
    <scope>NUCLEOTIDE SEQUENCE</scope>
    <source>
        <strain evidence="10">S481</strain>
    </source>
</reference>
<accession>A0A974WJT9</accession>
<dbReference type="SUPFAM" id="SSF53597">
    <property type="entry name" value="Dihydrofolate reductase-like"/>
    <property type="match status" value="1"/>
</dbReference>
<comment type="function">
    <text evidence="7 8">Key enzyme in folate metabolism. Catalyzes an essential reaction for de novo glycine and purine synthesis, and for DNA precursor synthesis.</text>
</comment>
<gene>
    <name evidence="10" type="ORF">JR347_09355</name>
</gene>
<evidence type="ECO:0000313" key="11">
    <source>
        <dbReference type="Proteomes" id="UP000662783"/>
    </source>
</evidence>
<dbReference type="InterPro" id="IPR001796">
    <property type="entry name" value="DHFR_dom"/>
</dbReference>
<dbReference type="PRINTS" id="PR00070">
    <property type="entry name" value="DHFR"/>
</dbReference>
<dbReference type="PROSITE" id="PS51330">
    <property type="entry name" value="DHFR_2"/>
    <property type="match status" value="1"/>
</dbReference>
<protein>
    <recommendedName>
        <fullName evidence="3 8">Dihydrofolate reductase</fullName>
        <ecNumber evidence="3 8">1.5.1.3</ecNumber>
    </recommendedName>
</protein>
<keyword evidence="5 8" id="KW-0521">NADP</keyword>
<dbReference type="GO" id="GO:0004146">
    <property type="term" value="F:dihydrofolate reductase activity"/>
    <property type="evidence" value="ECO:0007669"/>
    <property type="project" value="UniProtKB-EC"/>
</dbReference>
<keyword evidence="4 8" id="KW-0554">One-carbon metabolism</keyword>
<evidence type="ECO:0000259" key="9">
    <source>
        <dbReference type="PROSITE" id="PS51330"/>
    </source>
</evidence>